<organism evidence="1">
    <name type="scientific">marine metagenome</name>
    <dbReference type="NCBI Taxonomy" id="408172"/>
    <lineage>
        <taxon>unclassified sequences</taxon>
        <taxon>metagenomes</taxon>
        <taxon>ecological metagenomes</taxon>
    </lineage>
</organism>
<reference evidence="1" key="1">
    <citation type="submission" date="2018-05" db="EMBL/GenBank/DDBJ databases">
        <authorList>
            <person name="Lanie J.A."/>
            <person name="Ng W.-L."/>
            <person name="Kazmierczak K.M."/>
            <person name="Andrzejewski T.M."/>
            <person name="Davidsen T.M."/>
            <person name="Wayne K.J."/>
            <person name="Tettelin H."/>
            <person name="Glass J.I."/>
            <person name="Rusch D."/>
            <person name="Podicherti R."/>
            <person name="Tsui H.-C.T."/>
            <person name="Winkler M.E."/>
        </authorList>
    </citation>
    <scope>NUCLEOTIDE SEQUENCE</scope>
</reference>
<dbReference type="EMBL" id="UINC01001640">
    <property type="protein sequence ID" value="SUZ85562.1"/>
    <property type="molecule type" value="Genomic_DNA"/>
</dbReference>
<evidence type="ECO:0008006" key="2">
    <source>
        <dbReference type="Google" id="ProtNLM"/>
    </source>
</evidence>
<evidence type="ECO:0000313" key="1">
    <source>
        <dbReference type="EMBL" id="SUZ85562.1"/>
    </source>
</evidence>
<dbReference type="AlphaFoldDB" id="A0A381R1J0"/>
<gene>
    <name evidence="1" type="ORF">METZ01_LOCUS38416</name>
</gene>
<sequence length="225" mass="25724">MLFLVTGLTAFSIIKNGDRNININKINYMDSDPIFISVESVNNLLKQSDSNSSTLLKRNLNLRKIEELINDNAFIDFAEVSMDLVGEIGVKIIEKKPVFRVLNGEYYIDTNGRKMPLSNLFSERIPLIISDVNSSDYVSLGSLGSFLINDDFLNAHITGLEIIDNNLFFHVRNFSYVITMKGFNQYKIRLNNYKVFYRSVINDSVLRDLSSINLNFNSQVIVEKK</sequence>
<name>A0A381R1J0_9ZZZZ</name>
<proteinExistence type="predicted"/>
<protein>
    <recommendedName>
        <fullName evidence="2">POTRA domain-containing protein</fullName>
    </recommendedName>
</protein>
<accession>A0A381R1J0</accession>